<organism evidence="1">
    <name type="scientific">uncultured prokaryote</name>
    <dbReference type="NCBI Taxonomy" id="198431"/>
    <lineage>
        <taxon>unclassified sequences</taxon>
        <taxon>environmental samples</taxon>
    </lineage>
</organism>
<accession>A0A0H5PXM9</accession>
<reference evidence="1" key="1">
    <citation type="submission" date="2015-06" db="EMBL/GenBank/DDBJ databases">
        <authorList>
            <person name="Joergensen T."/>
        </authorList>
    </citation>
    <scope>NUCLEOTIDE SEQUENCE</scope>
    <source>
        <plasmid evidence="1">pRGRH0109</plasmid>
    </source>
</reference>
<dbReference type="EMBL" id="LN852799">
    <property type="protein sequence ID" value="CRY93929.1"/>
    <property type="molecule type" value="Genomic_DNA"/>
</dbReference>
<proteinExistence type="predicted"/>
<evidence type="ECO:0000313" key="1">
    <source>
        <dbReference type="EMBL" id="CRY93929.1"/>
    </source>
</evidence>
<protein>
    <submittedName>
        <fullName evidence="1">Uncharacterized protein</fullName>
    </submittedName>
</protein>
<reference evidence="1" key="2">
    <citation type="submission" date="2015-07" db="EMBL/GenBank/DDBJ databases">
        <title>Plasmids, circular viruses and viroids from rat gut.</title>
        <authorList>
            <person name="Jorgensen T.J."/>
            <person name="Hansen M.A."/>
            <person name="Xu Z."/>
            <person name="Tabak M.A."/>
            <person name="Sorensen S.J."/>
            <person name="Hansen L.H."/>
        </authorList>
    </citation>
    <scope>NUCLEOTIDE SEQUENCE</scope>
    <source>
        <plasmid evidence="1">pRGRH0109</plasmid>
    </source>
</reference>
<geneLocation type="plasmid" evidence="1">
    <name>pRGRH0109</name>
</geneLocation>
<sequence length="56" mass="6592">MKDLMRMHEHVYAYLPNDEKVLNKEELEKIAKVNKKKAIFQLSTKCVVLCNSRLEA</sequence>
<dbReference type="AlphaFoldDB" id="A0A0H5PXM9"/>
<keyword evidence="1" id="KW-0614">Plasmid</keyword>
<name>A0A0H5PXM9_9ZZZZ</name>